<sequence>MLQRAASNAYSWWWASNIRSSQSKWLDSNLQEMEEKVKCMLKIIDEDADSFAKRAEMYYKKRPELMNFVEETYKSYRALAERYDRISGELHKANHTIATAFPDQVQFAIEDDDDDGLPRAITSIDSSKVHKPPAEIPQISIRNKNRHENSVNKTAKNRRVTSQISKEKAQEEIDRLQKAILVLQTEKEFIKSTYESGVAKFWEIEEEIGEMQEDVCLLQDHFGASSVIEDDEARALMAAAALKSCEDTLVNLQEQQKRSAGETRIESDRIKNAKAKLRALRGETEDVSNEITSLEEQVCFLKPERLELQSICDKVKEHFEMNSEASVVELAGKIDELVDKVIGLELTVSSQNAEISKLRLEIDELQKHLQCLEEENMTHDSNSMIESLKQAEEKLQKIKELEKCVKDEKNILSTHFTEACHSLKDLSEKLQYPECQEADGSCPNAAEILDDNDLLSSVENGPKTLTCTETKLDEDEDHAMPEKGTELENYFQNSQVTDKDVHCSEEMKNLTANGIKFQTNTQVGNDSRNMNEKDEDKIKDKVLLRAEGSIQPNDEEDAEDGVLNLQLLLSNGLEGREKILLAEYTSILRNYKEIKKKLSEVERKNQDSLSEVIVQLRDLKSSNAMKDEEIRLLRQNLSLMQESSNEGEDATVAKAGNPFLRKLESMSNFSKFRSQSSKLQSPETRQHANAADTASSNAEDINSSCIGESFAASAIEEKFRRDIDCVLEENLEFWLRFSTTFHHVQTLQTTFDDLQAEIVKMKNSKTQPEDGSNGSSADQSQMPGSVPPIEKRLRELKTELQVWLEQNAMLKGELKQRFSSLCEIQDEISRALKEGSGGGEVQFTPYQAAKFQGEVLNMQQENNKVSNELQAGLDHVKGLQVEIEKALSKLQEKFEPSGSRSSHGSHHPFRHLSSKAKIPLRSFLYGVKPKKPSIFSCVSPALQKQYSDMQGGLQTKNSVHFTRFSGEQ</sequence>
<proteinExistence type="predicted"/>
<feature type="region of interest" description="Disordered" evidence="3">
    <location>
        <begin position="763"/>
        <end position="787"/>
    </location>
</feature>
<dbReference type="Pfam" id="PF25014">
    <property type="entry name" value="NET2A"/>
    <property type="match status" value="1"/>
</dbReference>
<feature type="compositionally biased region" description="Basic residues" evidence="3">
    <location>
        <begin position="903"/>
        <end position="912"/>
    </location>
</feature>
<reference evidence="5" key="1">
    <citation type="submission" date="2021-03" db="EMBL/GenBank/DDBJ databases">
        <authorList>
            <person name="Li Z."/>
            <person name="Yang C."/>
        </authorList>
    </citation>
    <scope>NUCLEOTIDE SEQUENCE</scope>
    <source>
        <strain evidence="5">Dzin_1.0</strain>
        <tissue evidence="5">Leaf</tissue>
    </source>
</reference>
<comment type="caution">
    <text evidence="5">The sequence shown here is derived from an EMBL/GenBank/DDBJ whole genome shotgun (WGS) entry which is preliminary data.</text>
</comment>
<dbReference type="InterPro" id="IPR011684">
    <property type="entry name" value="NAB"/>
</dbReference>
<feature type="region of interest" description="Disordered" evidence="3">
    <location>
        <begin position="674"/>
        <end position="700"/>
    </location>
</feature>
<dbReference type="OrthoDB" id="616075at2759"/>
<evidence type="ECO:0000256" key="1">
    <source>
        <dbReference type="ARBA" id="ARBA00023054"/>
    </source>
</evidence>
<dbReference type="InterPro" id="IPR056888">
    <property type="entry name" value="NET2A-D/KIP1-like_dom"/>
</dbReference>
<feature type="region of interest" description="Disordered" evidence="3">
    <location>
        <begin position="893"/>
        <end position="912"/>
    </location>
</feature>
<dbReference type="PANTHER" id="PTHR31631:SF0">
    <property type="entry name" value="PROTEIN NETWORKED 2D"/>
    <property type="match status" value="1"/>
</dbReference>
<dbReference type="Proteomes" id="UP001085076">
    <property type="component" value="Miscellaneous, Linkage group lg03"/>
</dbReference>
<dbReference type="EMBL" id="JAGGNH010000003">
    <property type="protein sequence ID" value="KAJ0979400.1"/>
    <property type="molecule type" value="Genomic_DNA"/>
</dbReference>
<feature type="coiled-coil region" evidence="2">
    <location>
        <begin position="159"/>
        <end position="186"/>
    </location>
</feature>
<feature type="compositionally biased region" description="Polar residues" evidence="3">
    <location>
        <begin position="764"/>
        <end position="783"/>
    </location>
</feature>
<evidence type="ECO:0000256" key="2">
    <source>
        <dbReference type="SAM" id="Coils"/>
    </source>
</evidence>
<evidence type="ECO:0000313" key="6">
    <source>
        <dbReference type="Proteomes" id="UP001085076"/>
    </source>
</evidence>
<gene>
    <name evidence="5" type="ORF">J5N97_014874</name>
</gene>
<dbReference type="GO" id="GO:0003779">
    <property type="term" value="F:actin binding"/>
    <property type="evidence" value="ECO:0007669"/>
    <property type="project" value="InterPro"/>
</dbReference>
<dbReference type="AlphaFoldDB" id="A0A9D5CT54"/>
<evidence type="ECO:0000313" key="5">
    <source>
        <dbReference type="EMBL" id="KAJ0979400.1"/>
    </source>
</evidence>
<feature type="coiled-coil region" evidence="2">
    <location>
        <begin position="270"/>
        <end position="297"/>
    </location>
</feature>
<accession>A0A9D5CT54</accession>
<dbReference type="PANTHER" id="PTHR31631">
    <property type="entry name" value="PROTEIN NETWORKED 2D"/>
    <property type="match status" value="1"/>
</dbReference>
<feature type="coiled-coil region" evidence="2">
    <location>
        <begin position="348"/>
        <end position="411"/>
    </location>
</feature>
<name>A0A9D5CT54_9LILI</name>
<feature type="coiled-coil region" evidence="2">
    <location>
        <begin position="584"/>
        <end position="636"/>
    </location>
</feature>
<keyword evidence="1 2" id="KW-0175">Coiled coil</keyword>
<evidence type="ECO:0000259" key="4">
    <source>
        <dbReference type="PROSITE" id="PS51774"/>
    </source>
</evidence>
<reference evidence="5" key="2">
    <citation type="journal article" date="2022" name="Hortic Res">
        <title>The genome of Dioscorea zingiberensis sheds light on the biosynthesis, origin and evolution of the medicinally important diosgenin saponins.</title>
        <authorList>
            <person name="Li Y."/>
            <person name="Tan C."/>
            <person name="Li Z."/>
            <person name="Guo J."/>
            <person name="Li S."/>
            <person name="Chen X."/>
            <person name="Wang C."/>
            <person name="Dai X."/>
            <person name="Yang H."/>
            <person name="Song W."/>
            <person name="Hou L."/>
            <person name="Xu J."/>
            <person name="Tong Z."/>
            <person name="Xu A."/>
            <person name="Yuan X."/>
            <person name="Wang W."/>
            <person name="Yang Q."/>
            <person name="Chen L."/>
            <person name="Sun Z."/>
            <person name="Wang K."/>
            <person name="Pan B."/>
            <person name="Chen J."/>
            <person name="Bao Y."/>
            <person name="Liu F."/>
            <person name="Qi X."/>
            <person name="Gang D.R."/>
            <person name="Wen J."/>
            <person name="Li J."/>
        </authorList>
    </citation>
    <scope>NUCLEOTIDE SEQUENCE</scope>
    <source>
        <strain evidence="5">Dzin_1.0</strain>
    </source>
</reference>
<feature type="domain" description="NAB" evidence="4">
    <location>
        <begin position="10"/>
        <end position="90"/>
    </location>
</feature>
<dbReference type="Pfam" id="PF07765">
    <property type="entry name" value="KIP1"/>
    <property type="match status" value="1"/>
</dbReference>
<dbReference type="PROSITE" id="PS51774">
    <property type="entry name" value="NAB"/>
    <property type="match status" value="1"/>
</dbReference>
<dbReference type="InterPro" id="IPR056889">
    <property type="entry name" value="NET2A-D/KIP1-like_C"/>
</dbReference>
<evidence type="ECO:0000256" key="3">
    <source>
        <dbReference type="SAM" id="MobiDB-lite"/>
    </source>
</evidence>
<feature type="compositionally biased region" description="Polar residues" evidence="3">
    <location>
        <begin position="674"/>
        <end position="683"/>
    </location>
</feature>
<organism evidence="5 6">
    <name type="scientific">Dioscorea zingiberensis</name>
    <dbReference type="NCBI Taxonomy" id="325984"/>
    <lineage>
        <taxon>Eukaryota</taxon>
        <taxon>Viridiplantae</taxon>
        <taxon>Streptophyta</taxon>
        <taxon>Embryophyta</taxon>
        <taxon>Tracheophyta</taxon>
        <taxon>Spermatophyta</taxon>
        <taxon>Magnoliopsida</taxon>
        <taxon>Liliopsida</taxon>
        <taxon>Dioscoreales</taxon>
        <taxon>Dioscoreaceae</taxon>
        <taxon>Dioscorea</taxon>
    </lineage>
</organism>
<dbReference type="Pfam" id="PF24918">
    <property type="entry name" value="NET2A_C"/>
    <property type="match status" value="1"/>
</dbReference>
<protein>
    <recommendedName>
        <fullName evidence="4">NAB domain-containing protein</fullName>
    </recommendedName>
</protein>
<keyword evidence="6" id="KW-1185">Reference proteome</keyword>